<dbReference type="PATRIC" id="fig|1197719.3.peg.2239"/>
<sequence length="42" mass="4790">MQLIKKKINWHHSEKKSIHPQAIDRIITASLQASRHATAPGF</sequence>
<dbReference type="HOGENOM" id="CLU_3257490_0_0_6"/>
<dbReference type="AlphaFoldDB" id="S5NA09"/>
<evidence type="ECO:0000313" key="2">
    <source>
        <dbReference type="Proteomes" id="UP000015042"/>
    </source>
</evidence>
<name>S5NA09_SALBN</name>
<accession>S5NA09</accession>
<protein>
    <submittedName>
        <fullName evidence="1">Uncharacterized protein</fullName>
    </submittedName>
</protein>
<organism evidence="1 2">
    <name type="scientific">Salmonella bongori N268-08</name>
    <dbReference type="NCBI Taxonomy" id="1197719"/>
    <lineage>
        <taxon>Bacteria</taxon>
        <taxon>Pseudomonadati</taxon>
        <taxon>Pseudomonadota</taxon>
        <taxon>Gammaproteobacteria</taxon>
        <taxon>Enterobacterales</taxon>
        <taxon>Enterobacteriaceae</taxon>
        <taxon>Salmonella</taxon>
    </lineage>
</organism>
<dbReference type="Proteomes" id="UP000015042">
    <property type="component" value="Chromosome"/>
</dbReference>
<evidence type="ECO:0000313" key="1">
    <source>
        <dbReference type="EMBL" id="AGR59430.1"/>
    </source>
</evidence>
<gene>
    <name evidence="1" type="ORF">A464_2245</name>
</gene>
<reference evidence="1 2" key="1">
    <citation type="submission" date="2013-07" db="EMBL/GenBank/DDBJ databases">
        <title>Genome sequence of Salmonella bongori N268-08 - a rare clinical isolate.</title>
        <authorList>
            <person name="Marti R."/>
            <person name="Hagens S."/>
            <person name="Loessner M.J."/>
            <person name="Klumpp J."/>
        </authorList>
    </citation>
    <scope>NUCLEOTIDE SEQUENCE [LARGE SCALE GENOMIC DNA]</scope>
    <source>
        <strain evidence="1 2">N268-08</strain>
    </source>
</reference>
<dbReference type="KEGG" id="sbz:A464_2245"/>
<proteinExistence type="predicted"/>
<dbReference type="EMBL" id="CP006608">
    <property type="protein sequence ID" value="AGR59430.1"/>
    <property type="molecule type" value="Genomic_DNA"/>
</dbReference>